<dbReference type="InterPro" id="IPR007452">
    <property type="entry name" value="TamB_C"/>
</dbReference>
<dbReference type="OrthoDB" id="680700at2"/>
<dbReference type="RefSeq" id="WP_119438856.1">
    <property type="nucleotide sequence ID" value="NZ_QWGR01000009.1"/>
</dbReference>
<dbReference type="Proteomes" id="UP000265926">
    <property type="component" value="Unassembled WGS sequence"/>
</dbReference>
<evidence type="ECO:0000256" key="2">
    <source>
        <dbReference type="ARBA" id="ARBA00022692"/>
    </source>
</evidence>
<evidence type="ECO:0000256" key="3">
    <source>
        <dbReference type="ARBA" id="ARBA00022989"/>
    </source>
</evidence>
<dbReference type="GO" id="GO:0009306">
    <property type="term" value="P:protein secretion"/>
    <property type="evidence" value="ECO:0007669"/>
    <property type="project" value="InterPro"/>
</dbReference>
<reference evidence="6 7" key="1">
    <citation type="submission" date="2018-08" db="EMBL/GenBank/DDBJ databases">
        <title>Pallidiluteibacterium maritimus gen. nov., sp. nov., isolated from coastal sediment.</title>
        <authorList>
            <person name="Zhou L.Y."/>
        </authorList>
    </citation>
    <scope>NUCLEOTIDE SEQUENCE [LARGE SCALE GENOMIC DNA]</scope>
    <source>
        <strain evidence="6 7">XSD2</strain>
    </source>
</reference>
<evidence type="ECO:0000256" key="1">
    <source>
        <dbReference type="ARBA" id="ARBA00004167"/>
    </source>
</evidence>
<evidence type="ECO:0000313" key="7">
    <source>
        <dbReference type="Proteomes" id="UP000265926"/>
    </source>
</evidence>
<dbReference type="GO" id="GO:0005886">
    <property type="term" value="C:plasma membrane"/>
    <property type="evidence" value="ECO:0007669"/>
    <property type="project" value="InterPro"/>
</dbReference>
<dbReference type="Pfam" id="PF04357">
    <property type="entry name" value="TamB"/>
    <property type="match status" value="1"/>
</dbReference>
<sequence>MVSVLLALPISGYLALQNSRIQTRLTQRIATVLSERLNAKISVGHVNIRFFRSIHLEDILIEDQKSDTLLFAEEITAKVDTLRFRKHFISIDELRFTGNQVNLSRDSADLYNFSFLLDAFDDSTKNTHGDWFIKCKTFHFNTLHVQYADNVTDKNKTLAVDDLNLDVTNFKSRDGLTTFQVNQLKLNSNQNIQVKNLNARVSFAPHKLELSNWNFESRSSQIFGASLVLDLPSVSDSVATPLQVDFQIPESSISFLELGQIIPALKGMDQMVNLSGQIFGDINDLKGKNIRFSTGQNTQGDIDFYINDLLNPDDMYLFIDVKESSTTFNDLSNIHLPKSANFDYLQFPGSFYQAGILNFKGNFSGFLDDFVTFGTLQSKVGTLTTDILVAPEKEGSVYYRGNIATSNFQLGKLLREESFGKLTFNGSVDGKYNKYDESASGIFKGDIKTIEINNYPYNDIEFDGILVDKMFDGLLVMNDSNLQFSFLGQVDLNPQMPEFDFTLQLNKAHPAGLNLFRRFPDAEISFNMNANFTGNTLDNLEGIINVNEGYYKNKNGSFDLGGLSLKTAKKDGVDSLVFQSDFMDIDIGGNYHFRNIVYAVQQTIQRYIPSYEATEEGNGSSNNFGFNINIKDINPLANIFAPGLKMDTPFLLYGKFDSDNKEIDLEGSIPGVRYKGILARDIFIGNKTIDEAYTSKFRFGEIRLNNQIQLYNFRIDSELAHDELTNTISWSNYDELTYSGTLKTRTLFSKSDSTDNLHVVVEGQPSRIFIADTIWNISPYTVTIDSSSLLVNDFLIYNRNQEIAIDGHSHKGHPDLLNLRLKNIDLSNLNVYTKKDLEIRGIANGTFGFANILDKPAVLSDLSINDFYYKDQLMGDVSLISQWNSNQSKIDSRLRVMKQGKLQLDAFGTYLPATQGLNFDASFDSVSLIVLETFMGESFSNFEGYGSGKVNIGGTADKILINGALMGINAGVTIVATQVPYTFNDSVYFRNDTILFDNLTAYDSQGNQGKFFGTIVHENFGNMLYDLHATTNRIRALNTGPRDNEKFYGVAIARGRLDITGKGKTVRLSGSMTSLAGTDVNISMESESEVEKYDFIEFVIPNQVKESEFYKKQPEEESKLSLSLSVEATSDAKVQLIYNSRIGDVIKAQGEGLLVFEMNEDGDIFLSGNYKPTRGDYLFTLQNVINKRFTIEPGGSIAWSGDPYNANIDLKAIYKLKASLYDLFMNDITNTAQNQRIQVECIIHLEDELSNPTINFGINFPNAEERTKDDLQQFFNTEEELNKQILSLIVMGKFFTPEYLRGTYEAQNNNMLGSTASELFSNQLSNWLSQINEHWDVGVNYRPGNQVSDDEIELALSTQIFNDRVTLNGNIGNNANQYSTNNSQIVGDFEINVKLVPSGKIQLKAYSRSNNNLFYETAPYTQGIGLSFTEEYNTINDLYKKVTSLFRTKK</sequence>
<comment type="caution">
    <text evidence="6">The sequence shown here is derived from an EMBL/GenBank/DDBJ whole genome shotgun (WGS) entry which is preliminary data.</text>
</comment>
<keyword evidence="4" id="KW-0472">Membrane</keyword>
<keyword evidence="3" id="KW-1133">Transmembrane helix</keyword>
<protein>
    <recommendedName>
        <fullName evidence="5">Translocation and assembly module TamB C-terminal domain-containing protein</fullName>
    </recommendedName>
</protein>
<organism evidence="6 7">
    <name type="scientific">Maribellus luteus</name>
    <dbReference type="NCBI Taxonomy" id="2305463"/>
    <lineage>
        <taxon>Bacteria</taxon>
        <taxon>Pseudomonadati</taxon>
        <taxon>Bacteroidota</taxon>
        <taxon>Bacteroidia</taxon>
        <taxon>Marinilabiliales</taxon>
        <taxon>Prolixibacteraceae</taxon>
        <taxon>Maribellus</taxon>
    </lineage>
</organism>
<dbReference type="EMBL" id="QWGR01000009">
    <property type="protein sequence ID" value="RIJ47139.1"/>
    <property type="molecule type" value="Genomic_DNA"/>
</dbReference>
<name>A0A399SWN6_9BACT</name>
<dbReference type="PANTHER" id="PTHR36985">
    <property type="entry name" value="TRANSLOCATION AND ASSEMBLY MODULE SUBUNIT TAMB"/>
    <property type="match status" value="1"/>
</dbReference>
<evidence type="ECO:0000313" key="6">
    <source>
        <dbReference type="EMBL" id="RIJ47139.1"/>
    </source>
</evidence>
<comment type="subcellular location">
    <subcellularLocation>
        <location evidence="1">Membrane</location>
        <topology evidence="1">Single-pass membrane protein</topology>
    </subcellularLocation>
</comment>
<evidence type="ECO:0000259" key="5">
    <source>
        <dbReference type="Pfam" id="PF04357"/>
    </source>
</evidence>
<dbReference type="PANTHER" id="PTHR36985:SF1">
    <property type="entry name" value="TRANSLOCATION AND ASSEMBLY MODULE SUBUNIT TAMB"/>
    <property type="match status" value="1"/>
</dbReference>
<accession>A0A399SWN6</accession>
<keyword evidence="7" id="KW-1185">Reference proteome</keyword>
<gene>
    <name evidence="6" type="ORF">D1614_15370</name>
</gene>
<proteinExistence type="predicted"/>
<keyword evidence="2" id="KW-0812">Transmembrane</keyword>
<feature type="domain" description="Translocation and assembly module TamB C-terminal" evidence="5">
    <location>
        <begin position="998"/>
        <end position="1432"/>
    </location>
</feature>
<evidence type="ECO:0000256" key="4">
    <source>
        <dbReference type="ARBA" id="ARBA00023136"/>
    </source>
</evidence>